<proteinExistence type="inferred from homology"/>
<comment type="subcellular location">
    <subcellularLocation>
        <location evidence="1">Cell outer membrane</location>
    </subcellularLocation>
</comment>
<keyword evidence="8" id="KW-0175">Coiled coil</keyword>
<keyword evidence="3" id="KW-0813">Transport</keyword>
<dbReference type="Gene3D" id="1.20.1600.10">
    <property type="entry name" value="Outer membrane efflux proteins (OEP)"/>
    <property type="match status" value="1"/>
</dbReference>
<dbReference type="GO" id="GO:1990281">
    <property type="term" value="C:efflux pump complex"/>
    <property type="evidence" value="ECO:0007669"/>
    <property type="project" value="TreeGrafter"/>
</dbReference>
<evidence type="ECO:0000313" key="10">
    <source>
        <dbReference type="Proteomes" id="UP000182264"/>
    </source>
</evidence>
<evidence type="ECO:0000256" key="7">
    <source>
        <dbReference type="ARBA" id="ARBA00023237"/>
    </source>
</evidence>
<keyword evidence="7" id="KW-0998">Cell outer membrane</keyword>
<dbReference type="PANTHER" id="PTHR30026">
    <property type="entry name" value="OUTER MEMBRANE PROTEIN TOLC"/>
    <property type="match status" value="1"/>
</dbReference>
<dbReference type="InterPro" id="IPR051906">
    <property type="entry name" value="TolC-like"/>
</dbReference>
<dbReference type="PANTHER" id="PTHR30026:SF20">
    <property type="entry name" value="OUTER MEMBRANE PROTEIN TOLC"/>
    <property type="match status" value="1"/>
</dbReference>
<feature type="coiled-coil region" evidence="8">
    <location>
        <begin position="347"/>
        <end position="410"/>
    </location>
</feature>
<name>A0A1L3GI53_SYNAC</name>
<dbReference type="SUPFAM" id="SSF56954">
    <property type="entry name" value="Outer membrane efflux proteins (OEP)"/>
    <property type="match status" value="1"/>
</dbReference>
<evidence type="ECO:0000313" key="9">
    <source>
        <dbReference type="EMBL" id="APG25580.1"/>
    </source>
</evidence>
<evidence type="ECO:0000256" key="2">
    <source>
        <dbReference type="ARBA" id="ARBA00007613"/>
    </source>
</evidence>
<organism evidence="9 10">
    <name type="scientific">Syntrophotalea acetylenica</name>
    <name type="common">Pelobacter acetylenicus</name>
    <dbReference type="NCBI Taxonomy" id="29542"/>
    <lineage>
        <taxon>Bacteria</taxon>
        <taxon>Pseudomonadati</taxon>
        <taxon>Thermodesulfobacteriota</taxon>
        <taxon>Desulfuromonadia</taxon>
        <taxon>Desulfuromonadales</taxon>
        <taxon>Syntrophotaleaceae</taxon>
        <taxon>Syntrophotalea</taxon>
    </lineage>
</organism>
<dbReference type="GO" id="GO:0009279">
    <property type="term" value="C:cell outer membrane"/>
    <property type="evidence" value="ECO:0007669"/>
    <property type="project" value="UniProtKB-SubCell"/>
</dbReference>
<evidence type="ECO:0000256" key="5">
    <source>
        <dbReference type="ARBA" id="ARBA00022692"/>
    </source>
</evidence>
<evidence type="ECO:0008006" key="11">
    <source>
        <dbReference type="Google" id="ProtNLM"/>
    </source>
</evidence>
<dbReference type="AlphaFoldDB" id="A0A1L3GI53"/>
<dbReference type="GO" id="GO:0015562">
    <property type="term" value="F:efflux transmembrane transporter activity"/>
    <property type="evidence" value="ECO:0007669"/>
    <property type="project" value="InterPro"/>
</dbReference>
<reference evidence="9 10" key="1">
    <citation type="journal article" date="2017" name="Genome Announc.">
        <title>Complete Genome Sequences of Two Acetylene-Fermenting Pelobacter acetylenicus Strains.</title>
        <authorList>
            <person name="Sutton J.M."/>
            <person name="Baesman S.M."/>
            <person name="Fierst J.L."/>
            <person name="Poret-Peterson A.T."/>
            <person name="Oremland R.S."/>
            <person name="Dunlap D.S."/>
            <person name="Akob D.M."/>
        </authorList>
    </citation>
    <scope>NUCLEOTIDE SEQUENCE [LARGE SCALE GENOMIC DNA]</scope>
    <source>
        <strain evidence="9 10">DSM 3247</strain>
    </source>
</reference>
<keyword evidence="10" id="KW-1185">Reference proteome</keyword>
<dbReference type="Pfam" id="PF02321">
    <property type="entry name" value="OEP"/>
    <property type="match status" value="1"/>
</dbReference>
<dbReference type="GO" id="GO:0015288">
    <property type="term" value="F:porin activity"/>
    <property type="evidence" value="ECO:0007669"/>
    <property type="project" value="TreeGrafter"/>
</dbReference>
<gene>
    <name evidence="9" type="ORF">A7E75_11540</name>
</gene>
<evidence type="ECO:0000256" key="3">
    <source>
        <dbReference type="ARBA" id="ARBA00022448"/>
    </source>
</evidence>
<evidence type="ECO:0000256" key="4">
    <source>
        <dbReference type="ARBA" id="ARBA00022452"/>
    </source>
</evidence>
<dbReference type="STRING" id="29542.A6070_05570"/>
<keyword evidence="6" id="KW-0472">Membrane</keyword>
<evidence type="ECO:0000256" key="1">
    <source>
        <dbReference type="ARBA" id="ARBA00004442"/>
    </source>
</evidence>
<comment type="similarity">
    <text evidence="2">Belongs to the outer membrane factor (OMF) (TC 1.B.17) family.</text>
</comment>
<dbReference type="EMBL" id="CP015518">
    <property type="protein sequence ID" value="APG25580.1"/>
    <property type="molecule type" value="Genomic_DNA"/>
</dbReference>
<accession>A0A1L3GI53</accession>
<sequence>MSCPVILILAIFWLLGRPFSAWSRTLTLNSVLDRSHEHAWQIRIAEKDVDISRYGLMEARSAYYPTLSLRFDNEYVDFLGDGDSVVSVGDQVSANDASTFQHSFTLGLSYVLYDFGARKLRLEKARREIDIADFGRDAALLETRLNVLDAYGQCLQLFLQRRMTGEMVRLRKQTFKALQALREAGIVGQVRLNNAAVDLAEDISLWDELTDLMVKALENLSYFTGEQYSLEHTAFAGLPAVPATESLPDFASFPHIKSLDAQIAGARAERAIVLRGMLPTIGFTAGYRMYGADEDDFDNSLNSLRARDATLSLVARWEFFSGFRDVARLNRLRLQVEQLRLEKGRRMDQLQQQVRTAERIWQLAEEAHDRVDERQRILKQSDDALERLSEQRVIDRVTVLEQRIELMEQERDMKITQLQRQLAGWQLSLWADGATP</sequence>
<dbReference type="InterPro" id="IPR003423">
    <property type="entry name" value="OMP_efflux"/>
</dbReference>
<evidence type="ECO:0000256" key="6">
    <source>
        <dbReference type="ARBA" id="ARBA00023136"/>
    </source>
</evidence>
<keyword evidence="5" id="KW-0812">Transmembrane</keyword>
<keyword evidence="4" id="KW-1134">Transmembrane beta strand</keyword>
<evidence type="ECO:0000256" key="8">
    <source>
        <dbReference type="SAM" id="Coils"/>
    </source>
</evidence>
<protein>
    <recommendedName>
        <fullName evidence="11">TolC family protein</fullName>
    </recommendedName>
</protein>
<dbReference type="Proteomes" id="UP000182264">
    <property type="component" value="Chromosome"/>
</dbReference>
<dbReference type="KEGG" id="pace:A6070_05570"/>